<dbReference type="Proteomes" id="UP000053841">
    <property type="component" value="Unassembled WGS sequence"/>
</dbReference>
<feature type="signal peptide" evidence="1">
    <location>
        <begin position="1"/>
        <end position="20"/>
    </location>
</feature>
<evidence type="ECO:0000256" key="1">
    <source>
        <dbReference type="SAM" id="SignalP"/>
    </source>
</evidence>
<keyword evidence="1" id="KW-0732">Signal</keyword>
<name>W6YC67_COCC2</name>
<gene>
    <name evidence="2" type="ORF">COCCADRAFT_3500</name>
</gene>
<organism evidence="2 3">
    <name type="scientific">Cochliobolus carbonum (strain 26-R-13)</name>
    <name type="common">Maize leaf spot fungus</name>
    <name type="synonym">Bipolaris zeicola</name>
    <dbReference type="NCBI Taxonomy" id="930089"/>
    <lineage>
        <taxon>Eukaryota</taxon>
        <taxon>Fungi</taxon>
        <taxon>Dikarya</taxon>
        <taxon>Ascomycota</taxon>
        <taxon>Pezizomycotina</taxon>
        <taxon>Dothideomycetes</taxon>
        <taxon>Pleosporomycetidae</taxon>
        <taxon>Pleosporales</taxon>
        <taxon>Pleosporineae</taxon>
        <taxon>Pleosporaceae</taxon>
        <taxon>Bipolaris</taxon>
    </lineage>
</organism>
<protein>
    <submittedName>
        <fullName evidence="2">Uncharacterized protein</fullName>
    </submittedName>
</protein>
<sequence>MRLSLFLSASVAFLLTTATSNEGSLSEAIKGLAKGNGVQVLGYDGVLRSLNLERTKVIDYIQLDKDQVAEYVKTRLDESVREYFTGVDGTTVISKEQLLAVPDFIQPYVPKPQTSKPGKEVSPLLEKRACNDHACDGNEDCWELNCDDCVWRSQYCGGGSWGCINYYRCSEIY</sequence>
<feature type="chain" id="PRO_5004885647" evidence="1">
    <location>
        <begin position="21"/>
        <end position="173"/>
    </location>
</feature>
<dbReference type="OrthoDB" id="3660917at2759"/>
<dbReference type="EMBL" id="KI964578">
    <property type="protein sequence ID" value="EUC35223.1"/>
    <property type="molecule type" value="Genomic_DNA"/>
</dbReference>
<dbReference type="HOGENOM" id="CLU_1547273_0_0_1"/>
<dbReference type="AlphaFoldDB" id="W6YC67"/>
<keyword evidence="3" id="KW-1185">Reference proteome</keyword>
<dbReference type="RefSeq" id="XP_007710417.1">
    <property type="nucleotide sequence ID" value="XM_007712227.1"/>
</dbReference>
<dbReference type="KEGG" id="bze:COCCADRAFT_3500"/>
<evidence type="ECO:0000313" key="3">
    <source>
        <dbReference type="Proteomes" id="UP000053841"/>
    </source>
</evidence>
<evidence type="ECO:0000313" key="2">
    <source>
        <dbReference type="EMBL" id="EUC35223.1"/>
    </source>
</evidence>
<proteinExistence type="predicted"/>
<reference evidence="2 3" key="1">
    <citation type="journal article" date="2013" name="PLoS Genet.">
        <title>Comparative genome structure, secondary metabolite, and effector coding capacity across Cochliobolus pathogens.</title>
        <authorList>
            <person name="Condon B.J."/>
            <person name="Leng Y."/>
            <person name="Wu D."/>
            <person name="Bushley K.E."/>
            <person name="Ohm R.A."/>
            <person name="Otillar R."/>
            <person name="Martin J."/>
            <person name="Schackwitz W."/>
            <person name="Grimwood J."/>
            <person name="MohdZainudin N."/>
            <person name="Xue C."/>
            <person name="Wang R."/>
            <person name="Manning V.A."/>
            <person name="Dhillon B."/>
            <person name="Tu Z.J."/>
            <person name="Steffenson B.J."/>
            <person name="Salamov A."/>
            <person name="Sun H."/>
            <person name="Lowry S."/>
            <person name="LaButti K."/>
            <person name="Han J."/>
            <person name="Copeland A."/>
            <person name="Lindquist E."/>
            <person name="Barry K."/>
            <person name="Schmutz J."/>
            <person name="Baker S.E."/>
            <person name="Ciuffetti L.M."/>
            <person name="Grigoriev I.V."/>
            <person name="Zhong S."/>
            <person name="Turgeon B.G."/>
        </authorList>
    </citation>
    <scope>NUCLEOTIDE SEQUENCE [LARGE SCALE GENOMIC DNA]</scope>
    <source>
        <strain evidence="2 3">26-R-13</strain>
    </source>
</reference>
<dbReference type="GeneID" id="19147886"/>
<accession>W6YC67</accession>